<dbReference type="AlphaFoldDB" id="A0A166BAL7"/>
<dbReference type="PATRIC" id="fig|989403.3.peg.100"/>
<evidence type="ECO:0000313" key="2">
    <source>
        <dbReference type="Proteomes" id="UP000076577"/>
    </source>
</evidence>
<sequence length="219" mass="24787">MDTTFGRNGFSGQPAAPNKRVHETVPFRFLSNNYLIGLGLALQKKNFNEYLTGSGNTVQRKIGTQVQRVTLQYTNKSFYFSSISNGAIVVFDYLSQDEKLAQINSFAHVGKQFAMIKKQQISELHEIAKKTRAASAIDLLLDDYPGSLTMLHPVKIHRWIGKDRIDWYARQGGRHYRIKTSNAGAALKQWSDDKVLLRLNKGQVRLHEHILQTRGVAQG</sequence>
<organism evidence="1 2">
    <name type="scientific">Pseudovibrio axinellae</name>
    <dbReference type="NCBI Taxonomy" id="989403"/>
    <lineage>
        <taxon>Bacteria</taxon>
        <taxon>Pseudomonadati</taxon>
        <taxon>Pseudomonadota</taxon>
        <taxon>Alphaproteobacteria</taxon>
        <taxon>Hyphomicrobiales</taxon>
        <taxon>Stappiaceae</taxon>
        <taxon>Pseudovibrio</taxon>
    </lineage>
</organism>
<protein>
    <submittedName>
        <fullName evidence="1">Uncharacterized protein</fullName>
    </submittedName>
</protein>
<dbReference type="RefSeq" id="WP_068000520.1">
    <property type="nucleotide sequence ID" value="NZ_FOFM01000003.1"/>
</dbReference>
<proteinExistence type="predicted"/>
<dbReference type="Proteomes" id="UP000076577">
    <property type="component" value="Unassembled WGS sequence"/>
</dbReference>
<dbReference type="EMBL" id="LMCB01000001">
    <property type="protein sequence ID" value="KZL22072.1"/>
    <property type="molecule type" value="Genomic_DNA"/>
</dbReference>
<name>A0A166BAL7_9HYPH</name>
<keyword evidence="2" id="KW-1185">Reference proteome</keyword>
<gene>
    <name evidence="1" type="ORF">PsAD2_00097</name>
</gene>
<comment type="caution">
    <text evidence="1">The sequence shown here is derived from an EMBL/GenBank/DDBJ whole genome shotgun (WGS) entry which is preliminary data.</text>
</comment>
<reference evidence="1 2" key="1">
    <citation type="journal article" date="2016" name="Front. Microbiol.">
        <title>Comparative Genomic Analysis Reveals a Diverse Repertoire of Genes Involved in Prokaryote-Eukaryote Interactions within the Pseudovibrio Genus.</title>
        <authorList>
            <person name="Romano S."/>
            <person name="Fernandez-Guerra A."/>
            <person name="Reen F.J."/>
            <person name="Glockner F.O."/>
            <person name="Crowley S.P."/>
            <person name="O'Sullivan O."/>
            <person name="Cotter P.D."/>
            <person name="Adams C."/>
            <person name="Dobson A.D."/>
            <person name="O'Gara F."/>
        </authorList>
    </citation>
    <scope>NUCLEOTIDE SEQUENCE [LARGE SCALE GENOMIC DNA]</scope>
    <source>
        <strain evidence="1 2">Ad2</strain>
    </source>
</reference>
<accession>A0A166BAL7</accession>
<evidence type="ECO:0000313" key="1">
    <source>
        <dbReference type="EMBL" id="KZL22072.1"/>
    </source>
</evidence>